<feature type="non-terminal residue" evidence="1">
    <location>
        <position position="1"/>
    </location>
</feature>
<gene>
    <name evidence="1" type="ORF">S03H2_44583</name>
</gene>
<accession>X1I4Q4</accession>
<evidence type="ECO:0000313" key="1">
    <source>
        <dbReference type="EMBL" id="GAH64290.1"/>
    </source>
</evidence>
<proteinExistence type="predicted"/>
<organism evidence="1">
    <name type="scientific">marine sediment metagenome</name>
    <dbReference type="NCBI Taxonomy" id="412755"/>
    <lineage>
        <taxon>unclassified sequences</taxon>
        <taxon>metagenomes</taxon>
        <taxon>ecological metagenomes</taxon>
    </lineage>
</organism>
<sequence>DFFEQVISKELEKIPQHERKHDNVKEWIFNEFILLWDMVEFFLICYEEWIELDKENTIFKR</sequence>
<reference evidence="1" key="1">
    <citation type="journal article" date="2014" name="Front. Microbiol.">
        <title>High frequency of phylogenetically diverse reductive dehalogenase-homologous genes in deep subseafloor sedimentary metagenomes.</title>
        <authorList>
            <person name="Kawai M."/>
            <person name="Futagami T."/>
            <person name="Toyoda A."/>
            <person name="Takaki Y."/>
            <person name="Nishi S."/>
            <person name="Hori S."/>
            <person name="Arai W."/>
            <person name="Tsubouchi T."/>
            <person name="Morono Y."/>
            <person name="Uchiyama I."/>
            <person name="Ito T."/>
            <person name="Fujiyama A."/>
            <person name="Inagaki F."/>
            <person name="Takami H."/>
        </authorList>
    </citation>
    <scope>NUCLEOTIDE SEQUENCE</scope>
    <source>
        <strain evidence="1">Expedition CK06-06</strain>
    </source>
</reference>
<protein>
    <submittedName>
        <fullName evidence="1">Uncharacterized protein</fullName>
    </submittedName>
</protein>
<name>X1I4Q4_9ZZZZ</name>
<comment type="caution">
    <text evidence="1">The sequence shown here is derived from an EMBL/GenBank/DDBJ whole genome shotgun (WGS) entry which is preliminary data.</text>
</comment>
<dbReference type="EMBL" id="BARU01027886">
    <property type="protein sequence ID" value="GAH64290.1"/>
    <property type="molecule type" value="Genomic_DNA"/>
</dbReference>
<dbReference type="AlphaFoldDB" id="X1I4Q4"/>